<protein>
    <recommendedName>
        <fullName evidence="6">Methionyl/Leucyl tRNA synthetase domain-containing protein</fullName>
    </recommendedName>
</protein>
<keyword evidence="4" id="KW-0648">Protein biosynthesis</keyword>
<dbReference type="EMBL" id="CM018034">
    <property type="protein sequence ID" value="KAA8544264.1"/>
    <property type="molecule type" value="Genomic_DNA"/>
</dbReference>
<keyword evidence="1" id="KW-0436">Ligase</keyword>
<dbReference type="Gene3D" id="2.170.220.10">
    <property type="match status" value="1"/>
</dbReference>
<evidence type="ECO:0000256" key="3">
    <source>
        <dbReference type="ARBA" id="ARBA00022840"/>
    </source>
</evidence>
<dbReference type="PANTHER" id="PTHR45765:SF1">
    <property type="entry name" value="METHIONINE--TRNA LIGASE, CYTOPLASMIC"/>
    <property type="match status" value="1"/>
</dbReference>
<evidence type="ECO:0000256" key="4">
    <source>
        <dbReference type="ARBA" id="ARBA00022917"/>
    </source>
</evidence>
<dbReference type="GO" id="GO:0017101">
    <property type="term" value="C:aminoacyl-tRNA synthetase multienzyme complex"/>
    <property type="evidence" value="ECO:0007669"/>
    <property type="project" value="TreeGrafter"/>
</dbReference>
<dbReference type="GO" id="GO:0006431">
    <property type="term" value="P:methionyl-tRNA aminoacylation"/>
    <property type="evidence" value="ECO:0007669"/>
    <property type="project" value="TreeGrafter"/>
</dbReference>
<proteinExistence type="predicted"/>
<gene>
    <name evidence="7" type="ORF">F0562_022276</name>
</gene>
<dbReference type="AlphaFoldDB" id="A0A5J5BNP4"/>
<sequence length="191" mass="22316">MLPLRSSLSTRLKLSNLTERFSVLYLKWHERWRSYGLLFFCASAVEFIICHAEVTIAFLEEKKIPEVLKTFPNTTKYLRTIVSFGKVTPEQREEVEKFGLTIHSWDEFLLLVNYLLQEVLKLYCDTCKRCKVCQNTPRIRNTNHLFLELPLLKDKLEEYINSMSVGGSWSQNAIQATQAWLKEGLIQVHGN</sequence>
<dbReference type="GO" id="GO:0005524">
    <property type="term" value="F:ATP binding"/>
    <property type="evidence" value="ECO:0007669"/>
    <property type="project" value="UniProtKB-KW"/>
</dbReference>
<dbReference type="Proteomes" id="UP000325577">
    <property type="component" value="Linkage Group LG11"/>
</dbReference>
<dbReference type="GO" id="GO:0005829">
    <property type="term" value="C:cytosol"/>
    <property type="evidence" value="ECO:0007669"/>
    <property type="project" value="TreeGrafter"/>
</dbReference>
<evidence type="ECO:0000313" key="7">
    <source>
        <dbReference type="EMBL" id="KAA8544264.1"/>
    </source>
</evidence>
<feature type="domain" description="Methionyl/Leucyl tRNA synthetase" evidence="6">
    <location>
        <begin position="129"/>
        <end position="187"/>
    </location>
</feature>
<keyword evidence="2" id="KW-0547">Nucleotide-binding</keyword>
<dbReference type="InterPro" id="IPR023458">
    <property type="entry name" value="Met-tRNA_ligase_1"/>
</dbReference>
<dbReference type="InterPro" id="IPR015413">
    <property type="entry name" value="Methionyl/Leucyl_tRNA_Synth"/>
</dbReference>
<dbReference type="OrthoDB" id="1734425at2759"/>
<name>A0A5J5BNP4_9ASTE</name>
<organism evidence="7 8">
    <name type="scientific">Nyssa sinensis</name>
    <dbReference type="NCBI Taxonomy" id="561372"/>
    <lineage>
        <taxon>Eukaryota</taxon>
        <taxon>Viridiplantae</taxon>
        <taxon>Streptophyta</taxon>
        <taxon>Embryophyta</taxon>
        <taxon>Tracheophyta</taxon>
        <taxon>Spermatophyta</taxon>
        <taxon>Magnoliopsida</taxon>
        <taxon>eudicotyledons</taxon>
        <taxon>Gunneridae</taxon>
        <taxon>Pentapetalae</taxon>
        <taxon>asterids</taxon>
        <taxon>Cornales</taxon>
        <taxon>Nyssaceae</taxon>
        <taxon>Nyssa</taxon>
    </lineage>
</organism>
<reference evidence="7 8" key="1">
    <citation type="submission" date="2019-09" db="EMBL/GenBank/DDBJ databases">
        <title>A chromosome-level genome assembly of the Chinese tupelo Nyssa sinensis.</title>
        <authorList>
            <person name="Yang X."/>
            <person name="Kang M."/>
            <person name="Yang Y."/>
            <person name="Xiong H."/>
            <person name="Wang M."/>
            <person name="Zhang Z."/>
            <person name="Wang Z."/>
            <person name="Wu H."/>
            <person name="Ma T."/>
            <person name="Liu J."/>
            <person name="Xi Z."/>
        </authorList>
    </citation>
    <scope>NUCLEOTIDE SEQUENCE [LARGE SCALE GENOMIC DNA]</scope>
    <source>
        <strain evidence="7">J267</strain>
        <tissue evidence="7">Leaf</tissue>
    </source>
</reference>
<accession>A0A5J5BNP4</accession>
<evidence type="ECO:0000313" key="8">
    <source>
        <dbReference type="Proteomes" id="UP000325577"/>
    </source>
</evidence>
<dbReference type="Pfam" id="PF09334">
    <property type="entry name" value="tRNA-synt_1g"/>
    <property type="match status" value="1"/>
</dbReference>
<evidence type="ECO:0000259" key="6">
    <source>
        <dbReference type="Pfam" id="PF09334"/>
    </source>
</evidence>
<evidence type="ECO:0000256" key="1">
    <source>
        <dbReference type="ARBA" id="ARBA00022598"/>
    </source>
</evidence>
<evidence type="ECO:0000256" key="5">
    <source>
        <dbReference type="ARBA" id="ARBA00023146"/>
    </source>
</evidence>
<keyword evidence="8" id="KW-1185">Reference proteome</keyword>
<evidence type="ECO:0000256" key="2">
    <source>
        <dbReference type="ARBA" id="ARBA00022741"/>
    </source>
</evidence>
<dbReference type="PANTHER" id="PTHR45765">
    <property type="entry name" value="METHIONINE--TRNA LIGASE"/>
    <property type="match status" value="1"/>
</dbReference>
<keyword evidence="3" id="KW-0067">ATP-binding</keyword>
<dbReference type="GO" id="GO:0004825">
    <property type="term" value="F:methionine-tRNA ligase activity"/>
    <property type="evidence" value="ECO:0007669"/>
    <property type="project" value="InterPro"/>
</dbReference>
<keyword evidence="5" id="KW-0030">Aminoacyl-tRNA synthetase</keyword>